<dbReference type="Proteomes" id="UP000193978">
    <property type="component" value="Chromosome"/>
</dbReference>
<feature type="transmembrane region" description="Helical" evidence="1">
    <location>
        <begin position="12"/>
        <end position="34"/>
    </location>
</feature>
<organism evidence="2 3">
    <name type="scientific">Methylocystis bryophila</name>
    <dbReference type="NCBI Taxonomy" id="655015"/>
    <lineage>
        <taxon>Bacteria</taxon>
        <taxon>Pseudomonadati</taxon>
        <taxon>Pseudomonadota</taxon>
        <taxon>Alphaproteobacteria</taxon>
        <taxon>Hyphomicrobiales</taxon>
        <taxon>Methylocystaceae</taxon>
        <taxon>Methylocystis</taxon>
    </lineage>
</organism>
<keyword evidence="1" id="KW-1133">Transmembrane helix</keyword>
<feature type="transmembrane region" description="Helical" evidence="1">
    <location>
        <begin position="76"/>
        <end position="94"/>
    </location>
</feature>
<evidence type="ECO:0000256" key="1">
    <source>
        <dbReference type="SAM" id="Phobius"/>
    </source>
</evidence>
<accession>A0A1W6MZZ2</accession>
<proteinExistence type="predicted"/>
<dbReference type="RefSeq" id="WP_085773306.1">
    <property type="nucleotide sequence ID" value="NZ_AP027149.1"/>
</dbReference>
<protein>
    <submittedName>
        <fullName evidence="2">Uncharacterized protein</fullName>
    </submittedName>
</protein>
<dbReference type="EMBL" id="CP019948">
    <property type="protein sequence ID" value="ARN83152.1"/>
    <property type="molecule type" value="Genomic_DNA"/>
</dbReference>
<dbReference type="AlphaFoldDB" id="A0A1W6MZZ2"/>
<keyword evidence="1" id="KW-0812">Transmembrane</keyword>
<feature type="transmembrane region" description="Helical" evidence="1">
    <location>
        <begin position="46"/>
        <end position="64"/>
    </location>
</feature>
<dbReference type="KEGG" id="mbry:B1812_21055"/>
<sequence>MTQETGPRVRPVRFPLVPLCAFGPSAFAAGLFVAGFAARSRAIETFLPGFVTMLALLALIGLIGSITGQRVYRLRAIGALLNGVILAALAYAALGL</sequence>
<keyword evidence="1" id="KW-0472">Membrane</keyword>
<reference evidence="2 3" key="1">
    <citation type="submission" date="2017-02" db="EMBL/GenBank/DDBJ databases">
        <authorList>
            <person name="Peterson S.W."/>
        </authorList>
    </citation>
    <scope>NUCLEOTIDE SEQUENCE [LARGE SCALE GENOMIC DNA]</scope>
    <source>
        <strain evidence="2 3">S285</strain>
    </source>
</reference>
<evidence type="ECO:0000313" key="3">
    <source>
        <dbReference type="Proteomes" id="UP000193978"/>
    </source>
</evidence>
<evidence type="ECO:0000313" key="2">
    <source>
        <dbReference type="EMBL" id="ARN83152.1"/>
    </source>
</evidence>
<name>A0A1W6MZZ2_9HYPH</name>
<keyword evidence="3" id="KW-1185">Reference proteome</keyword>
<gene>
    <name evidence="2" type="ORF">B1812_21055</name>
</gene>